<evidence type="ECO:0000256" key="1">
    <source>
        <dbReference type="SAM" id="MobiDB-lite"/>
    </source>
</evidence>
<proteinExistence type="predicted"/>
<sequence length="203" mass="21313">MRLTCPECGAMYELDASLIPQHGREVQCSACEARWHAHPDRSAATMDTDPDEDGEEEAAPPAPAPRRRDSDVRAREILREEAARESAARRAAGIPPPPPNSWPLDMSDSDNGTPTRPDASPVQEAPAAGRGFGLGFGLMVSLALLLAVAYILAAPITQAVPAIAEPVDGYVEAVDGLRRAVNGWVASGSEALRNLLGGANGTA</sequence>
<evidence type="ECO:0000313" key="5">
    <source>
        <dbReference type="Proteomes" id="UP000248916"/>
    </source>
</evidence>
<comment type="caution">
    <text evidence="4">The sequence shown here is derived from an EMBL/GenBank/DDBJ whole genome shotgun (WGS) entry which is preliminary data.</text>
</comment>
<keyword evidence="2" id="KW-0472">Membrane</keyword>
<dbReference type="Proteomes" id="UP000248916">
    <property type="component" value="Unassembled WGS sequence"/>
</dbReference>
<reference evidence="4 5" key="1">
    <citation type="submission" date="2018-06" db="EMBL/GenBank/DDBJ databases">
        <title>Genomic Encyclopedia of Archaeal and Bacterial Type Strains, Phase II (KMG-II): from individual species to whole genera.</title>
        <authorList>
            <person name="Goeker M."/>
        </authorList>
    </citation>
    <scope>NUCLEOTIDE SEQUENCE [LARGE SCALE GENOMIC DNA]</scope>
    <source>
        <strain evidence="4 5">DSM 22009</strain>
    </source>
</reference>
<keyword evidence="2" id="KW-0812">Transmembrane</keyword>
<dbReference type="RefSeq" id="WP_111535267.1">
    <property type="nucleotide sequence ID" value="NZ_QKZL01000001.1"/>
</dbReference>
<dbReference type="NCBIfam" id="TIGR02098">
    <property type="entry name" value="MJ0042_CXXC"/>
    <property type="match status" value="1"/>
</dbReference>
<feature type="compositionally biased region" description="Basic and acidic residues" evidence="1">
    <location>
        <begin position="66"/>
        <end position="88"/>
    </location>
</feature>
<dbReference type="OrthoDB" id="7159357at2"/>
<gene>
    <name evidence="4" type="ORF">LX81_00032</name>
</gene>
<feature type="compositionally biased region" description="Acidic residues" evidence="1">
    <location>
        <begin position="48"/>
        <end position="58"/>
    </location>
</feature>
<feature type="transmembrane region" description="Helical" evidence="2">
    <location>
        <begin position="132"/>
        <end position="153"/>
    </location>
</feature>
<dbReference type="Pfam" id="PF13717">
    <property type="entry name" value="Zn_ribbon_4"/>
    <property type="match status" value="1"/>
</dbReference>
<protein>
    <submittedName>
        <fullName evidence="4">Putative Zn finger-like uncharacterized protein</fullName>
    </submittedName>
</protein>
<evidence type="ECO:0000259" key="3">
    <source>
        <dbReference type="Pfam" id="PF13717"/>
    </source>
</evidence>
<feature type="domain" description="Zinc finger/thioredoxin putative" evidence="3">
    <location>
        <begin position="1"/>
        <end position="35"/>
    </location>
</feature>
<evidence type="ECO:0000313" key="4">
    <source>
        <dbReference type="EMBL" id="PZX19576.1"/>
    </source>
</evidence>
<dbReference type="EMBL" id="QKZL01000001">
    <property type="protein sequence ID" value="PZX19576.1"/>
    <property type="molecule type" value="Genomic_DNA"/>
</dbReference>
<organism evidence="4 5">
    <name type="scientific">Palleronia aestuarii</name>
    <dbReference type="NCBI Taxonomy" id="568105"/>
    <lineage>
        <taxon>Bacteria</taxon>
        <taxon>Pseudomonadati</taxon>
        <taxon>Pseudomonadota</taxon>
        <taxon>Alphaproteobacteria</taxon>
        <taxon>Rhodobacterales</taxon>
        <taxon>Roseobacteraceae</taxon>
        <taxon>Palleronia</taxon>
    </lineage>
</organism>
<dbReference type="AlphaFoldDB" id="A0A2W7P2C3"/>
<feature type="region of interest" description="Disordered" evidence="1">
    <location>
        <begin position="36"/>
        <end position="124"/>
    </location>
</feature>
<name>A0A2W7P2C3_9RHOB</name>
<accession>A0A2W7P2C3</accession>
<keyword evidence="2" id="KW-1133">Transmembrane helix</keyword>
<evidence type="ECO:0000256" key="2">
    <source>
        <dbReference type="SAM" id="Phobius"/>
    </source>
</evidence>
<keyword evidence="5" id="KW-1185">Reference proteome</keyword>
<dbReference type="InterPro" id="IPR011723">
    <property type="entry name" value="Znf/thioredoxin_put"/>
</dbReference>